<accession>A0A9P6AWB3</accession>
<dbReference type="OrthoDB" id="2986644at2759"/>
<dbReference type="SUPFAM" id="SSF56112">
    <property type="entry name" value="Protein kinase-like (PK-like)"/>
    <property type="match status" value="1"/>
</dbReference>
<comment type="caution">
    <text evidence="2">The sequence shown here is derived from an EMBL/GenBank/DDBJ whole genome shotgun (WGS) entry which is preliminary data.</text>
</comment>
<evidence type="ECO:0000259" key="1">
    <source>
        <dbReference type="Pfam" id="PF17667"/>
    </source>
</evidence>
<dbReference type="EMBL" id="MU128976">
    <property type="protein sequence ID" value="KAF9513178.1"/>
    <property type="molecule type" value="Genomic_DNA"/>
</dbReference>
<dbReference type="PANTHER" id="PTHR38248">
    <property type="entry name" value="FUNK1 6"/>
    <property type="match status" value="1"/>
</dbReference>
<dbReference type="AlphaFoldDB" id="A0A9P6AWB3"/>
<dbReference type="Proteomes" id="UP000886523">
    <property type="component" value="Unassembled WGS sequence"/>
</dbReference>
<sequence length="325" mass="36287">MARMTITPVVNGGREETRAFEEAEANVNLILTISSPQEPRLLVAIFISLARATDVELGYDPTMIRIVVNHEEQFLIHLRKNKDEIVIHRTRRLQSRFSPTNIAGQGTRVWEADVLGPDGIAVGTCLVKDSWVDVHMEREGIRYKSFLDTMPKEEYNSALRHFLMPSPQPSRCFKIAMNLAHSQNTPTTSFTLMPLLEDFMKNLTQAHYINHVHHRLVLSEVGVPLHGLALLSDTWKAIQGASQALHVMASSGWVHRDISPTSIYLVKGVGKLGDLEFAEAFKNISDDLGSGVEPQLTVSDPRSPDLKIGSDLSPQETPYFVVTEV</sequence>
<name>A0A9P6AWB3_9AGAM</name>
<evidence type="ECO:0000313" key="3">
    <source>
        <dbReference type="Proteomes" id="UP000886523"/>
    </source>
</evidence>
<gene>
    <name evidence="2" type="ORF">BS47DRAFT_1393547</name>
</gene>
<keyword evidence="3" id="KW-1185">Reference proteome</keyword>
<proteinExistence type="predicted"/>
<dbReference type="InterPro" id="IPR011009">
    <property type="entry name" value="Kinase-like_dom_sf"/>
</dbReference>
<dbReference type="Gene3D" id="1.10.510.10">
    <property type="entry name" value="Transferase(Phosphotransferase) domain 1"/>
    <property type="match status" value="1"/>
</dbReference>
<reference evidence="2" key="1">
    <citation type="journal article" date="2020" name="Nat. Commun.">
        <title>Large-scale genome sequencing of mycorrhizal fungi provides insights into the early evolution of symbiotic traits.</title>
        <authorList>
            <person name="Miyauchi S."/>
            <person name="Kiss E."/>
            <person name="Kuo A."/>
            <person name="Drula E."/>
            <person name="Kohler A."/>
            <person name="Sanchez-Garcia M."/>
            <person name="Morin E."/>
            <person name="Andreopoulos B."/>
            <person name="Barry K.W."/>
            <person name="Bonito G."/>
            <person name="Buee M."/>
            <person name="Carver A."/>
            <person name="Chen C."/>
            <person name="Cichocki N."/>
            <person name="Clum A."/>
            <person name="Culley D."/>
            <person name="Crous P.W."/>
            <person name="Fauchery L."/>
            <person name="Girlanda M."/>
            <person name="Hayes R.D."/>
            <person name="Keri Z."/>
            <person name="LaButti K."/>
            <person name="Lipzen A."/>
            <person name="Lombard V."/>
            <person name="Magnuson J."/>
            <person name="Maillard F."/>
            <person name="Murat C."/>
            <person name="Nolan M."/>
            <person name="Ohm R.A."/>
            <person name="Pangilinan J."/>
            <person name="Pereira M.F."/>
            <person name="Perotto S."/>
            <person name="Peter M."/>
            <person name="Pfister S."/>
            <person name="Riley R."/>
            <person name="Sitrit Y."/>
            <person name="Stielow J.B."/>
            <person name="Szollosi G."/>
            <person name="Zifcakova L."/>
            <person name="Stursova M."/>
            <person name="Spatafora J.W."/>
            <person name="Tedersoo L."/>
            <person name="Vaario L.M."/>
            <person name="Yamada A."/>
            <person name="Yan M."/>
            <person name="Wang P."/>
            <person name="Xu J."/>
            <person name="Bruns T."/>
            <person name="Baldrian P."/>
            <person name="Vilgalys R."/>
            <person name="Dunand C."/>
            <person name="Henrissat B."/>
            <person name="Grigoriev I.V."/>
            <person name="Hibbett D."/>
            <person name="Nagy L.G."/>
            <person name="Martin F.M."/>
        </authorList>
    </citation>
    <scope>NUCLEOTIDE SEQUENCE</scope>
    <source>
        <strain evidence="2">UP504</strain>
    </source>
</reference>
<dbReference type="InterPro" id="IPR040976">
    <property type="entry name" value="Pkinase_fungal"/>
</dbReference>
<feature type="domain" description="Fungal-type protein kinase" evidence="1">
    <location>
        <begin position="35"/>
        <end position="280"/>
    </location>
</feature>
<dbReference type="Pfam" id="PF17667">
    <property type="entry name" value="Pkinase_fungal"/>
    <property type="match status" value="1"/>
</dbReference>
<protein>
    <recommendedName>
        <fullName evidence="1">Fungal-type protein kinase domain-containing protein</fullName>
    </recommendedName>
</protein>
<evidence type="ECO:0000313" key="2">
    <source>
        <dbReference type="EMBL" id="KAF9513178.1"/>
    </source>
</evidence>
<dbReference type="PANTHER" id="PTHR38248:SF2">
    <property type="entry name" value="FUNK1 11"/>
    <property type="match status" value="1"/>
</dbReference>
<organism evidence="2 3">
    <name type="scientific">Hydnum rufescens UP504</name>
    <dbReference type="NCBI Taxonomy" id="1448309"/>
    <lineage>
        <taxon>Eukaryota</taxon>
        <taxon>Fungi</taxon>
        <taxon>Dikarya</taxon>
        <taxon>Basidiomycota</taxon>
        <taxon>Agaricomycotina</taxon>
        <taxon>Agaricomycetes</taxon>
        <taxon>Cantharellales</taxon>
        <taxon>Hydnaceae</taxon>
        <taxon>Hydnum</taxon>
    </lineage>
</organism>